<evidence type="ECO:0000313" key="1">
    <source>
        <dbReference type="EMBL" id="TWI82458.1"/>
    </source>
</evidence>
<gene>
    <name evidence="1" type="ORF">LX66_5031</name>
</gene>
<dbReference type="Proteomes" id="UP000316778">
    <property type="component" value="Unassembled WGS sequence"/>
</dbReference>
<accession>A0A562SMK9</accession>
<dbReference type="AlphaFoldDB" id="A0A562SMK9"/>
<reference evidence="1 2" key="1">
    <citation type="journal article" date="2013" name="Stand. Genomic Sci.">
        <title>Genomic Encyclopedia of Type Strains, Phase I: The one thousand microbial genomes (KMG-I) project.</title>
        <authorList>
            <person name="Kyrpides N.C."/>
            <person name="Woyke T."/>
            <person name="Eisen J.A."/>
            <person name="Garrity G."/>
            <person name="Lilburn T.G."/>
            <person name="Beck B.J."/>
            <person name="Whitman W.B."/>
            <person name="Hugenholtz P."/>
            <person name="Klenk H.P."/>
        </authorList>
    </citation>
    <scope>NUCLEOTIDE SEQUENCE [LARGE SCALE GENOMIC DNA]</scope>
    <source>
        <strain evidence="1 2">DSM 13484</strain>
    </source>
</reference>
<proteinExistence type="predicted"/>
<organism evidence="1 2">
    <name type="scientific">Chitinophaga japonensis</name>
    <name type="common">Flexibacter japonensis</name>
    <dbReference type="NCBI Taxonomy" id="104662"/>
    <lineage>
        <taxon>Bacteria</taxon>
        <taxon>Pseudomonadati</taxon>
        <taxon>Bacteroidota</taxon>
        <taxon>Chitinophagia</taxon>
        <taxon>Chitinophagales</taxon>
        <taxon>Chitinophagaceae</taxon>
        <taxon>Chitinophaga</taxon>
    </lineage>
</organism>
<dbReference type="EMBL" id="VLLG01000006">
    <property type="protein sequence ID" value="TWI82458.1"/>
    <property type="molecule type" value="Genomic_DNA"/>
</dbReference>
<keyword evidence="2" id="KW-1185">Reference proteome</keyword>
<evidence type="ECO:0000313" key="2">
    <source>
        <dbReference type="Proteomes" id="UP000316778"/>
    </source>
</evidence>
<protein>
    <submittedName>
        <fullName evidence="1">Uncharacterized protein</fullName>
    </submittedName>
</protein>
<sequence>MINYNSMQKLIISILAVWFIGTAFNGYGHPPDDYEQKLLDRLSAKLVKAIAHNNNPGKTGGRKQYLVFDDGGQDGFVPWFTSLDAARLWFSYYLPGETEYNSPIQIQINQQINELKENYLNKTKYKDYDIYFVVSGVYYAKNIEDREKEESLDWKNLRTRSFDTDVKDGIAKEKGGQAALEKYVSQLTEALLKKVKQGVTEDMTRLSGFEYDKADKTLIVFKWVMFDITTKGAYDYVYDPDAGNTIEENLKRVYTTHQESAMYVIDGIRYYRKHESDITGLVSFLNRDSNGDITDYNNTVSRNSKLLKDVTNTFLYFYQQDKDTLMKNFCKAPDPQAMVEKIASTYSMPTEGRAMRNPGIFTGMSFNDRKCLLEYLLNKDYCTDIRGSIFSANGCENVLLDVIEGTPQDQKKELLDFFNQPGNYYKLVKKIDDAGGDDNYTEAVFILSNMAERLQYGDSAHNSIDGNVFKWYIEEIGNYRVKIVSDVDATVDEKTGIQFKVTSGIKTRWRTLPSHTFDPCLPFTPVKLVITDQVAYIRNVNGMPVKVGETITVPAIFLQWVVQNEFKKELAEQARGLILTVALFTGTGELVMATSTAARIWAAADIFFTTASVITQDEDVRNYVQDKWGEDGIATLDAIDELGMYVGVAYLTTGIIKSIDNVVQNATTRRIIREMAEDARLRQQPNHLDEISKLLNAMQLEDDLLLRIRNSLAERIAGESSLFTMRYTDDELRMIIANAKKMELPDREIEDIIFNGCRNEKQFTAEQLVSQCNFWTIVKQRGYPNLFNTLQEYEKFSEVLKTLAKKWDLPENSIFVQGSSLKVSEAVDIADIDVAIKVDGATFDNLVDRFKNATSSTGRVKNIEADALKGKISGGMMFQKDVNGSFKAKFWNAFESQAETAAIAARLKSSGIDFQISIIKMDAALDVSPYLKLK</sequence>
<comment type="caution">
    <text evidence="1">The sequence shown here is derived from an EMBL/GenBank/DDBJ whole genome shotgun (WGS) entry which is preliminary data.</text>
</comment>
<name>A0A562SMK9_CHIJA</name>